<dbReference type="GO" id="GO:0019695">
    <property type="term" value="P:choline metabolic process"/>
    <property type="evidence" value="ECO:0007669"/>
    <property type="project" value="TreeGrafter"/>
</dbReference>
<name>A0A7R9PYV9_9ACAR</name>
<accession>A0A7R9PYV9</accession>
<organism evidence="7">
    <name type="scientific">Medioppia subpectinata</name>
    <dbReference type="NCBI Taxonomy" id="1979941"/>
    <lineage>
        <taxon>Eukaryota</taxon>
        <taxon>Metazoa</taxon>
        <taxon>Ecdysozoa</taxon>
        <taxon>Arthropoda</taxon>
        <taxon>Chelicerata</taxon>
        <taxon>Arachnida</taxon>
        <taxon>Acari</taxon>
        <taxon>Acariformes</taxon>
        <taxon>Sarcoptiformes</taxon>
        <taxon>Oribatida</taxon>
        <taxon>Brachypylina</taxon>
        <taxon>Oppioidea</taxon>
        <taxon>Oppiidae</taxon>
        <taxon>Medioppia</taxon>
    </lineage>
</organism>
<evidence type="ECO:0000313" key="7">
    <source>
        <dbReference type="EMBL" id="CAD7625851.1"/>
    </source>
</evidence>
<dbReference type="PANTHER" id="PTHR43918">
    <property type="entry name" value="ACETYLCHOLINESTERASE"/>
    <property type="match status" value="1"/>
</dbReference>
<evidence type="ECO:0000256" key="2">
    <source>
        <dbReference type="ARBA" id="ARBA00022487"/>
    </source>
</evidence>
<dbReference type="AlphaFoldDB" id="A0A7R9PYV9"/>
<dbReference type="GO" id="GO:0003990">
    <property type="term" value="F:acetylcholinesterase activity"/>
    <property type="evidence" value="ECO:0007669"/>
    <property type="project" value="TreeGrafter"/>
</dbReference>
<keyword evidence="4" id="KW-0325">Glycoprotein</keyword>
<gene>
    <name evidence="7" type="ORF">OSB1V03_LOCUS6284</name>
</gene>
<proteinExistence type="inferred from homology"/>
<feature type="non-terminal residue" evidence="7">
    <location>
        <position position="513"/>
    </location>
</feature>
<dbReference type="GO" id="GO:0006581">
    <property type="term" value="P:acetylcholine catabolic process"/>
    <property type="evidence" value="ECO:0007669"/>
    <property type="project" value="TreeGrafter"/>
</dbReference>
<dbReference type="InterPro" id="IPR019826">
    <property type="entry name" value="Carboxylesterase_B_AS"/>
</dbReference>
<evidence type="ECO:0000256" key="3">
    <source>
        <dbReference type="ARBA" id="ARBA00022801"/>
    </source>
</evidence>
<evidence type="ECO:0000256" key="4">
    <source>
        <dbReference type="ARBA" id="ARBA00023180"/>
    </source>
</evidence>
<dbReference type="Gene3D" id="3.40.50.1820">
    <property type="entry name" value="alpha/beta hydrolase"/>
    <property type="match status" value="1"/>
</dbReference>
<protein>
    <recommendedName>
        <fullName evidence="5">Carboxylic ester hydrolase</fullName>
        <ecNumber evidence="5">3.1.1.-</ecNumber>
    </recommendedName>
</protein>
<sequence>TAIIVNNYSKTIDCIDVNTTSGVVRGQTLHVLNTSIDQFLGIPYAKPPVGALRFVKPVAITKPLKEIIDATKPKHSCMQKPVKGLSLSEDCLVLNIWAPNKTLSALKPVMFWIFGGGLSSGSIFMDSNNGSVLATHDVGQKCCAQHGDREDAPGNVGFYDQLLALKWVRKNIHSFGGDRDRITIFGQSAGSWSVSAHILSPLSKGLFKRAIMQSGAHMFNKDRDVFNKTEALSLAKYIATQENCTQSENWLQCLRRVDAQRLVKYNSGLTRPVLGTAFLPLSAQKAFQNKQINLDIDLMAGVTRNEGAETAKLVQTQPDKTTLDQFKVGIKIGDALFHNIDVPKMTDSYLSGVNISDPLALWHSLTDFFGDLSLKCPTYLFARQFSAGVADKHRVYFYELDYESAYTANITGCDPKTMGVCHEADLPFVFGLPFIHTNDYSKQDLVFSRDVMRLWTKFAKDRRFGNEWPQLSGAGVSSGAAPLVRSLDPANMSRIYTDPYYNTCDGVWQTYYQ</sequence>
<dbReference type="PROSITE" id="PS00122">
    <property type="entry name" value="CARBOXYLESTERASE_B_1"/>
    <property type="match status" value="1"/>
</dbReference>
<dbReference type="GO" id="GO:0005615">
    <property type="term" value="C:extracellular space"/>
    <property type="evidence" value="ECO:0007669"/>
    <property type="project" value="TreeGrafter"/>
</dbReference>
<dbReference type="PANTHER" id="PTHR43918:SF4">
    <property type="entry name" value="CARBOXYLIC ESTER HYDROLASE"/>
    <property type="match status" value="1"/>
</dbReference>
<dbReference type="GO" id="GO:0005886">
    <property type="term" value="C:plasma membrane"/>
    <property type="evidence" value="ECO:0007669"/>
    <property type="project" value="TreeGrafter"/>
</dbReference>
<evidence type="ECO:0000256" key="1">
    <source>
        <dbReference type="ARBA" id="ARBA00005964"/>
    </source>
</evidence>
<dbReference type="EMBL" id="CAJPIZ010003376">
    <property type="protein sequence ID" value="CAG2106281.1"/>
    <property type="molecule type" value="Genomic_DNA"/>
</dbReference>
<dbReference type="InterPro" id="IPR002018">
    <property type="entry name" value="CarbesteraseB"/>
</dbReference>
<evidence type="ECO:0000313" key="8">
    <source>
        <dbReference type="Proteomes" id="UP000759131"/>
    </source>
</evidence>
<dbReference type="Proteomes" id="UP000759131">
    <property type="component" value="Unassembled WGS sequence"/>
</dbReference>
<keyword evidence="3 5" id="KW-0378">Hydrolase</keyword>
<comment type="similarity">
    <text evidence="1 5">Belongs to the type-B carboxylesterase/lipase family.</text>
</comment>
<dbReference type="Pfam" id="PF00135">
    <property type="entry name" value="COesterase"/>
    <property type="match status" value="1"/>
</dbReference>
<dbReference type="EC" id="3.1.1.-" evidence="5"/>
<dbReference type="InterPro" id="IPR050654">
    <property type="entry name" value="AChE-related_enzymes"/>
</dbReference>
<evidence type="ECO:0000259" key="6">
    <source>
        <dbReference type="Pfam" id="PF00135"/>
    </source>
</evidence>
<evidence type="ECO:0000256" key="5">
    <source>
        <dbReference type="RuleBase" id="RU361235"/>
    </source>
</evidence>
<dbReference type="InterPro" id="IPR029058">
    <property type="entry name" value="AB_hydrolase_fold"/>
</dbReference>
<dbReference type="SUPFAM" id="SSF53474">
    <property type="entry name" value="alpha/beta-Hydrolases"/>
    <property type="match status" value="1"/>
</dbReference>
<dbReference type="EMBL" id="OC857951">
    <property type="protein sequence ID" value="CAD7625851.1"/>
    <property type="molecule type" value="Genomic_DNA"/>
</dbReference>
<reference evidence="7" key="1">
    <citation type="submission" date="2020-11" db="EMBL/GenBank/DDBJ databases">
        <authorList>
            <person name="Tran Van P."/>
        </authorList>
    </citation>
    <scope>NUCLEOTIDE SEQUENCE</scope>
</reference>
<feature type="non-terminal residue" evidence="7">
    <location>
        <position position="1"/>
    </location>
</feature>
<dbReference type="OrthoDB" id="408631at2759"/>
<feature type="domain" description="Carboxylesterase type B" evidence="6">
    <location>
        <begin position="16"/>
        <end position="461"/>
    </location>
</feature>
<keyword evidence="8" id="KW-1185">Reference proteome</keyword>
<keyword evidence="2" id="KW-0719">Serine esterase</keyword>